<protein>
    <submittedName>
        <fullName evidence="2">Uncharacterized protein</fullName>
    </submittedName>
</protein>
<organism evidence="2 3">
    <name type="scientific">Rotaria sordida</name>
    <dbReference type="NCBI Taxonomy" id="392033"/>
    <lineage>
        <taxon>Eukaryota</taxon>
        <taxon>Metazoa</taxon>
        <taxon>Spiralia</taxon>
        <taxon>Gnathifera</taxon>
        <taxon>Rotifera</taxon>
        <taxon>Eurotatoria</taxon>
        <taxon>Bdelloidea</taxon>
        <taxon>Philodinida</taxon>
        <taxon>Philodinidae</taxon>
        <taxon>Rotaria</taxon>
    </lineage>
</organism>
<dbReference type="Proteomes" id="UP000663864">
    <property type="component" value="Unassembled WGS sequence"/>
</dbReference>
<name>A0A815X3M4_9BILA</name>
<evidence type="ECO:0000313" key="2">
    <source>
        <dbReference type="EMBL" id="CAF1552845.1"/>
    </source>
</evidence>
<evidence type="ECO:0000313" key="3">
    <source>
        <dbReference type="Proteomes" id="UP000663864"/>
    </source>
</evidence>
<proteinExistence type="predicted"/>
<feature type="non-terminal residue" evidence="2">
    <location>
        <position position="1"/>
    </location>
</feature>
<reference evidence="2" key="1">
    <citation type="submission" date="2021-02" db="EMBL/GenBank/DDBJ databases">
        <authorList>
            <person name="Nowell W R."/>
        </authorList>
    </citation>
    <scope>NUCLEOTIDE SEQUENCE</scope>
</reference>
<evidence type="ECO:0000256" key="1">
    <source>
        <dbReference type="SAM" id="MobiDB-lite"/>
    </source>
</evidence>
<accession>A0A815X3M4</accession>
<dbReference type="EMBL" id="CAJNOT010018001">
    <property type="protein sequence ID" value="CAF1552845.1"/>
    <property type="molecule type" value="Genomic_DNA"/>
</dbReference>
<comment type="caution">
    <text evidence="2">The sequence shown here is derived from an EMBL/GenBank/DDBJ whole genome shotgun (WGS) entry which is preliminary data.</text>
</comment>
<gene>
    <name evidence="2" type="ORF">ZHD862_LOCUS39387</name>
</gene>
<dbReference type="AlphaFoldDB" id="A0A815X3M4"/>
<sequence>REYHNESFDDEDEDNSVNTNDLDTTLGIHSYQNDNLLSIN</sequence>
<feature type="region of interest" description="Disordered" evidence="1">
    <location>
        <begin position="1"/>
        <end position="27"/>
    </location>
</feature>